<dbReference type="Proteomes" id="UP001499974">
    <property type="component" value="Unassembled WGS sequence"/>
</dbReference>
<reference evidence="3" key="1">
    <citation type="journal article" date="2019" name="Int. J. Syst. Evol. Microbiol.">
        <title>The Global Catalogue of Microorganisms (GCM) 10K type strain sequencing project: providing services to taxonomists for standard genome sequencing and annotation.</title>
        <authorList>
            <consortium name="The Broad Institute Genomics Platform"/>
            <consortium name="The Broad Institute Genome Sequencing Center for Infectious Disease"/>
            <person name="Wu L."/>
            <person name="Ma J."/>
        </authorList>
    </citation>
    <scope>NUCLEOTIDE SEQUENCE [LARGE SCALE GENOMIC DNA]</scope>
    <source>
        <strain evidence="3">JCM 18531</strain>
    </source>
</reference>
<name>A0ABP8WI41_9ACTN</name>
<accession>A0ABP8WI41</accession>
<comment type="caution">
    <text evidence="2">The sequence shown here is derived from an EMBL/GenBank/DDBJ whole genome shotgun (WGS) entry which is preliminary data.</text>
</comment>
<organism evidence="2 3">
    <name type="scientific">Nocardioides conyzicola</name>
    <dbReference type="NCBI Taxonomy" id="1651781"/>
    <lineage>
        <taxon>Bacteria</taxon>
        <taxon>Bacillati</taxon>
        <taxon>Actinomycetota</taxon>
        <taxon>Actinomycetes</taxon>
        <taxon>Propionibacteriales</taxon>
        <taxon>Nocardioidaceae</taxon>
        <taxon>Nocardioides</taxon>
    </lineage>
</organism>
<feature type="signal peptide" evidence="1">
    <location>
        <begin position="1"/>
        <end position="24"/>
    </location>
</feature>
<feature type="chain" id="PRO_5046069083" evidence="1">
    <location>
        <begin position="25"/>
        <end position="393"/>
    </location>
</feature>
<proteinExistence type="predicted"/>
<evidence type="ECO:0000313" key="2">
    <source>
        <dbReference type="EMBL" id="GAA4690190.1"/>
    </source>
</evidence>
<sequence>MRIRNLVGAVIATLVVSMTPGGSAAAAAPEPVQVRPDDLATGALPEVAYVDTDHNLVRPGRSTVDYARPMSQPLRVHGGYVVDLARRDHGFLVEDIYFLPDTGERRLLWRNNMSTQAGQRRYLVAQLASANGRLLLLDSGTGFTLVMRVSDGRTVASRKATDGRALTGRALAFRGHRVLLASGPHARDSGPDDRFAGYLTRWDLDSNKISQVLPKARAKASGFDAVAALDLSAGQAVLATGQRQLVRPLPGESGPRWRTGHNEVVESWSPDDRYVLSIVAKPYFDISDHDLPAFATVRIRKARTGALVAEYRGLLAVKFFGPQSPAWEPDSASVLMSAFSGIDDHIEENPYGTGHGYVRCTVTKPSCELVLPRYEGAKLPSELVYPFAGPRAR</sequence>
<gene>
    <name evidence="2" type="ORF">GCM10023349_00720</name>
</gene>
<evidence type="ECO:0000313" key="3">
    <source>
        <dbReference type="Proteomes" id="UP001499974"/>
    </source>
</evidence>
<keyword evidence="1" id="KW-0732">Signal</keyword>
<protein>
    <submittedName>
        <fullName evidence="2">Uncharacterized protein</fullName>
    </submittedName>
</protein>
<dbReference type="EMBL" id="BAABKM010000001">
    <property type="protein sequence ID" value="GAA4690190.1"/>
    <property type="molecule type" value="Genomic_DNA"/>
</dbReference>
<keyword evidence="3" id="KW-1185">Reference proteome</keyword>
<dbReference type="SUPFAM" id="SSF63829">
    <property type="entry name" value="Calcium-dependent phosphotriesterase"/>
    <property type="match status" value="1"/>
</dbReference>
<evidence type="ECO:0000256" key="1">
    <source>
        <dbReference type="SAM" id="SignalP"/>
    </source>
</evidence>
<dbReference type="RefSeq" id="WP_345518086.1">
    <property type="nucleotide sequence ID" value="NZ_BAABKM010000001.1"/>
</dbReference>